<dbReference type="EMBL" id="BRYB01006250">
    <property type="protein sequence ID" value="GMI53258.1"/>
    <property type="molecule type" value="Genomic_DNA"/>
</dbReference>
<dbReference type="PANTHER" id="PTHR24347">
    <property type="entry name" value="SERINE/THREONINE-PROTEIN KINASE"/>
    <property type="match status" value="1"/>
</dbReference>
<evidence type="ECO:0000256" key="1">
    <source>
        <dbReference type="SAM" id="MobiDB-lite"/>
    </source>
</evidence>
<reference evidence="3 4" key="1">
    <citation type="journal article" date="2023" name="Commun. Biol.">
        <title>Genome analysis of Parmales, the sister group of diatoms, reveals the evolutionary specialization of diatoms from phago-mixotrophs to photoautotrophs.</title>
        <authorList>
            <person name="Ban H."/>
            <person name="Sato S."/>
            <person name="Yoshikawa S."/>
            <person name="Yamada K."/>
            <person name="Nakamura Y."/>
            <person name="Ichinomiya M."/>
            <person name="Sato N."/>
            <person name="Blanc-Mathieu R."/>
            <person name="Endo H."/>
            <person name="Kuwata A."/>
            <person name="Ogata H."/>
        </authorList>
    </citation>
    <scope>NUCLEOTIDE SEQUENCE [LARGE SCALE GENOMIC DNA]</scope>
</reference>
<dbReference type="InterPro" id="IPR011009">
    <property type="entry name" value="Kinase-like_dom_sf"/>
</dbReference>
<evidence type="ECO:0000313" key="4">
    <source>
        <dbReference type="Proteomes" id="UP001165060"/>
    </source>
</evidence>
<dbReference type="Gene3D" id="3.30.200.20">
    <property type="entry name" value="Phosphorylase Kinase, domain 1"/>
    <property type="match status" value="1"/>
</dbReference>
<dbReference type="PROSITE" id="PS00108">
    <property type="entry name" value="PROTEIN_KINASE_ST"/>
    <property type="match status" value="1"/>
</dbReference>
<dbReference type="Proteomes" id="UP001165060">
    <property type="component" value="Unassembled WGS sequence"/>
</dbReference>
<organism evidence="3 4">
    <name type="scientific">Tetraparma gracilis</name>
    <dbReference type="NCBI Taxonomy" id="2962635"/>
    <lineage>
        <taxon>Eukaryota</taxon>
        <taxon>Sar</taxon>
        <taxon>Stramenopiles</taxon>
        <taxon>Ochrophyta</taxon>
        <taxon>Bolidophyceae</taxon>
        <taxon>Parmales</taxon>
        <taxon>Triparmaceae</taxon>
        <taxon>Tetraparma</taxon>
    </lineage>
</organism>
<name>A0ABQ6NC29_9STRA</name>
<feature type="region of interest" description="Disordered" evidence="1">
    <location>
        <begin position="267"/>
        <end position="295"/>
    </location>
</feature>
<dbReference type="SMART" id="SM00220">
    <property type="entry name" value="S_TKc"/>
    <property type="match status" value="1"/>
</dbReference>
<dbReference type="InterPro" id="IPR000719">
    <property type="entry name" value="Prot_kinase_dom"/>
</dbReference>
<dbReference type="Gene3D" id="1.10.510.10">
    <property type="entry name" value="Transferase(Phosphotransferase) domain 1"/>
    <property type="match status" value="1"/>
</dbReference>
<dbReference type="Pfam" id="PF00069">
    <property type="entry name" value="Pkinase"/>
    <property type="match status" value="1"/>
</dbReference>
<proteinExistence type="predicted"/>
<sequence>MGLCSSALLDEKDIMLACDHSNIIKLYDFFEEEQYYYMVLEAMTGGELFDRIVAKQFYNELDARECVFTTLSALDYIHSNKIAHRDLKPENLLLATMESDHDVKIADFGFAKRCTGPKCLRTQCGTPGYVAPEILNGKPYDFSADMWSFGVIMYIILGGYPPFYEDNQSKLFEKIKAADYEFHREFWDNISDDAKDLIAKCITLDPAKRITCEEACNHPWLKKDSRKLSSIDLHKNLEEFKRFNAKRKFKGGVKAVMAQQKMKKLLQGARENAAARASNDSAVSGGEAPPIQEAE</sequence>
<dbReference type="InterPro" id="IPR008271">
    <property type="entry name" value="Ser/Thr_kinase_AS"/>
</dbReference>
<evidence type="ECO:0000259" key="2">
    <source>
        <dbReference type="PROSITE" id="PS50011"/>
    </source>
</evidence>
<gene>
    <name evidence="3" type="ORF">TeGR_g9027</name>
</gene>
<comment type="caution">
    <text evidence="3">The sequence shown here is derived from an EMBL/GenBank/DDBJ whole genome shotgun (WGS) entry which is preliminary data.</text>
</comment>
<dbReference type="CDD" id="cd05117">
    <property type="entry name" value="STKc_CAMK"/>
    <property type="match status" value="1"/>
</dbReference>
<accession>A0ABQ6NC29</accession>
<feature type="domain" description="Protein kinase" evidence="2">
    <location>
        <begin position="1"/>
        <end position="221"/>
    </location>
</feature>
<evidence type="ECO:0000313" key="3">
    <source>
        <dbReference type="EMBL" id="GMI53258.1"/>
    </source>
</evidence>
<protein>
    <recommendedName>
        <fullName evidence="2">Protein kinase domain-containing protein</fullName>
    </recommendedName>
</protein>
<dbReference type="PROSITE" id="PS50011">
    <property type="entry name" value="PROTEIN_KINASE_DOM"/>
    <property type="match status" value="1"/>
</dbReference>
<dbReference type="SUPFAM" id="SSF56112">
    <property type="entry name" value="Protein kinase-like (PK-like)"/>
    <property type="match status" value="1"/>
</dbReference>
<keyword evidence="4" id="KW-1185">Reference proteome</keyword>